<dbReference type="PANTHER" id="PTHR24104:SF25">
    <property type="entry name" value="PROTEIN LIN-41"/>
    <property type="match status" value="1"/>
</dbReference>
<gene>
    <name evidence="1" type="ORF">DGD08_04725</name>
</gene>
<dbReference type="InterPro" id="IPR006521">
    <property type="entry name" value="Tail_protein_I"/>
</dbReference>
<dbReference type="AlphaFoldDB" id="A0A3D4V5V6"/>
<protein>
    <recommendedName>
        <fullName evidence="3">Phage tail protein</fullName>
    </recommendedName>
</protein>
<evidence type="ECO:0000313" key="2">
    <source>
        <dbReference type="Proteomes" id="UP000264071"/>
    </source>
</evidence>
<dbReference type="PANTHER" id="PTHR24104">
    <property type="entry name" value="E3 UBIQUITIN-PROTEIN LIGASE NHLRC1-RELATED"/>
    <property type="match status" value="1"/>
</dbReference>
<proteinExistence type="predicted"/>
<dbReference type="Proteomes" id="UP000264071">
    <property type="component" value="Unassembled WGS sequence"/>
</dbReference>
<dbReference type="GO" id="GO:0008270">
    <property type="term" value="F:zinc ion binding"/>
    <property type="evidence" value="ECO:0007669"/>
    <property type="project" value="UniProtKB-KW"/>
</dbReference>
<comment type="caution">
    <text evidence="1">The sequence shown here is derived from an EMBL/GenBank/DDBJ whole genome shotgun (WGS) entry which is preliminary data.</text>
</comment>
<dbReference type="Pfam" id="PF09684">
    <property type="entry name" value="Tail_P2_I"/>
    <property type="match status" value="1"/>
</dbReference>
<dbReference type="Gene3D" id="2.120.10.30">
    <property type="entry name" value="TolB, C-terminal domain"/>
    <property type="match status" value="1"/>
</dbReference>
<dbReference type="EMBL" id="DPIY01000005">
    <property type="protein sequence ID" value="HCT56500.1"/>
    <property type="molecule type" value="Genomic_DNA"/>
</dbReference>
<organism evidence="1 2">
    <name type="scientific">Gemmatimonas aurantiaca</name>
    <dbReference type="NCBI Taxonomy" id="173480"/>
    <lineage>
        <taxon>Bacteria</taxon>
        <taxon>Pseudomonadati</taxon>
        <taxon>Gemmatimonadota</taxon>
        <taxon>Gemmatimonadia</taxon>
        <taxon>Gemmatimonadales</taxon>
        <taxon>Gemmatimonadaceae</taxon>
        <taxon>Gemmatimonas</taxon>
    </lineage>
</organism>
<dbReference type="InterPro" id="IPR011042">
    <property type="entry name" value="6-blade_b-propeller_TolB-like"/>
</dbReference>
<dbReference type="NCBIfam" id="TIGR02242">
    <property type="entry name" value="tail_TIGR02242"/>
    <property type="match status" value="1"/>
</dbReference>
<dbReference type="InterPro" id="IPR050952">
    <property type="entry name" value="TRIM-NHL_E3_ligases"/>
</dbReference>
<name>A0A3D4V5V6_9BACT</name>
<dbReference type="InterPro" id="IPR011748">
    <property type="entry name" value="Unchr_phage_tail-like"/>
</dbReference>
<reference evidence="1 2" key="1">
    <citation type="journal article" date="2018" name="Nat. Biotechnol.">
        <title>A standardized bacterial taxonomy based on genome phylogeny substantially revises the tree of life.</title>
        <authorList>
            <person name="Parks D.H."/>
            <person name="Chuvochina M."/>
            <person name="Waite D.W."/>
            <person name="Rinke C."/>
            <person name="Skarshewski A."/>
            <person name="Chaumeil P.A."/>
            <person name="Hugenholtz P."/>
        </authorList>
    </citation>
    <scope>NUCLEOTIDE SEQUENCE [LARGE SCALE GENOMIC DNA]</scope>
    <source>
        <strain evidence="1">UBA8844</strain>
    </source>
</reference>
<accession>A0A3D4V5V6</accession>
<dbReference type="SUPFAM" id="SSF101898">
    <property type="entry name" value="NHL repeat"/>
    <property type="match status" value="1"/>
</dbReference>
<evidence type="ECO:0008006" key="3">
    <source>
        <dbReference type="Google" id="ProtNLM"/>
    </source>
</evidence>
<sequence>MCRTPWGTEAYMATLSMLPPVPRPPHDPTQITLDPVRGWRASLLESTLVSPRDGALMLDLTAGARALDEPSGSFGGLVPPSWVTVSECGDIWLLDRDTGTLAKFDDCDCRFVRIPHTGGIGTGARQFHDPRALVASCGNLVVVDTGHARLSVFSQRGYALREHVEPPASAQAQPWQPVCIAADSHGHLYVGDPANGAVHRFSARGVWQQVMPGLGAVTHLAVDRHDRLYVLSGGASDVRVFAHGGAELEPAVSRMMIERRFAPLPFRVDANGAIDFSHHHDRCCEAFDAHGALLPDGAPVAKVVYAAAGRYRSAPIDSDIAQCPWHRIALTAAIPPGCGVTVLTRTSELAEPDDLVAALPDGAWDTWQVARRAPNTSGDCVEWDCLVRSPRGRFLWLELRLHGDGKASPRVRCVTLETPRIPLSRWLPGVFQQDADAGDFTDRFLALFDSTLRSIESRLDTQASLFDPRSSPASSPRADAPDFLSWLGTWVGIALNRSWPEARRREYLRRAPALFDQRGTVAGLRAMLLLYLGLPDDSSSIRHGACTDLADCAGDGCHGSCQHGAAVSRCEPRCDPCAPPPPKRVHRAPALLLEHWRLRRWLFVGGSRLGEDAALWGNAIVSRSRLDDGAQTNVTRLIGTQDPFRDPFHVYASTFTVFVPANLACDTAARRGLEALLREESPAHARWHLEFVHPRFRIGVQSMIGYDSVVGRYPEPNVTVNQTTLGRSTVLGGPVGDSATPPLRVGISARIGSTTTLQ</sequence>
<evidence type="ECO:0000313" key="1">
    <source>
        <dbReference type="EMBL" id="HCT56500.1"/>
    </source>
</evidence>